<reference evidence="3" key="1">
    <citation type="journal article" date="2014" name="Science">
        <title>Ancient hybridizations among the ancestral genomes of bread wheat.</title>
        <authorList>
            <consortium name="International Wheat Genome Sequencing Consortium,"/>
            <person name="Marcussen T."/>
            <person name="Sandve S.R."/>
            <person name="Heier L."/>
            <person name="Spannagl M."/>
            <person name="Pfeifer M."/>
            <person name="Jakobsen K.S."/>
            <person name="Wulff B.B."/>
            <person name="Steuernagel B."/>
            <person name="Mayer K.F."/>
            <person name="Olsen O.A."/>
        </authorList>
    </citation>
    <scope>NUCLEOTIDE SEQUENCE [LARGE SCALE GENOMIC DNA]</scope>
    <source>
        <strain evidence="3">cv. AL8/78</strain>
    </source>
</reference>
<reference evidence="2" key="3">
    <citation type="journal article" date="2017" name="Nature">
        <title>Genome sequence of the progenitor of the wheat D genome Aegilops tauschii.</title>
        <authorList>
            <person name="Luo M.C."/>
            <person name="Gu Y.Q."/>
            <person name="Puiu D."/>
            <person name="Wang H."/>
            <person name="Twardziok S.O."/>
            <person name="Deal K.R."/>
            <person name="Huo N."/>
            <person name="Zhu T."/>
            <person name="Wang L."/>
            <person name="Wang Y."/>
            <person name="McGuire P.E."/>
            <person name="Liu S."/>
            <person name="Long H."/>
            <person name="Ramasamy R.K."/>
            <person name="Rodriguez J.C."/>
            <person name="Van S.L."/>
            <person name="Yuan L."/>
            <person name="Wang Z."/>
            <person name="Xia Z."/>
            <person name="Xiao L."/>
            <person name="Anderson O.D."/>
            <person name="Ouyang S."/>
            <person name="Liang Y."/>
            <person name="Zimin A.V."/>
            <person name="Pertea G."/>
            <person name="Qi P."/>
            <person name="Bennetzen J.L."/>
            <person name="Dai X."/>
            <person name="Dawson M.W."/>
            <person name="Muller H.G."/>
            <person name="Kugler K."/>
            <person name="Rivarola-Duarte L."/>
            <person name="Spannagl M."/>
            <person name="Mayer K.F.X."/>
            <person name="Lu F.H."/>
            <person name="Bevan M.W."/>
            <person name="Leroy P."/>
            <person name="Li P."/>
            <person name="You F.M."/>
            <person name="Sun Q."/>
            <person name="Liu Z."/>
            <person name="Lyons E."/>
            <person name="Wicker T."/>
            <person name="Salzberg S.L."/>
            <person name="Devos K.M."/>
            <person name="Dvorak J."/>
        </authorList>
    </citation>
    <scope>NUCLEOTIDE SEQUENCE [LARGE SCALE GENOMIC DNA]</scope>
    <source>
        <strain evidence="2">cv. AL8/78</strain>
    </source>
</reference>
<accession>A0A452YL03</accession>
<protein>
    <submittedName>
        <fullName evidence="2">Uncharacterized protein</fullName>
    </submittedName>
</protein>
<evidence type="ECO:0000313" key="2">
    <source>
        <dbReference type="EnsemblPlants" id="AET1Gv20453100.14"/>
    </source>
</evidence>
<reference evidence="2" key="4">
    <citation type="submission" date="2019-03" db="UniProtKB">
        <authorList>
            <consortium name="EnsemblPlants"/>
        </authorList>
    </citation>
    <scope>IDENTIFICATION</scope>
</reference>
<reference evidence="3" key="2">
    <citation type="journal article" date="2017" name="Nat. Plants">
        <title>The Aegilops tauschii genome reveals multiple impacts of transposons.</title>
        <authorList>
            <person name="Zhao G."/>
            <person name="Zou C."/>
            <person name="Li K."/>
            <person name="Wang K."/>
            <person name="Li T."/>
            <person name="Gao L."/>
            <person name="Zhang X."/>
            <person name="Wang H."/>
            <person name="Yang Z."/>
            <person name="Liu X."/>
            <person name="Jiang W."/>
            <person name="Mao L."/>
            <person name="Kong X."/>
            <person name="Jiao Y."/>
            <person name="Jia J."/>
        </authorList>
    </citation>
    <scope>NUCLEOTIDE SEQUENCE [LARGE SCALE GENOMIC DNA]</scope>
    <source>
        <strain evidence="3">cv. AL8/78</strain>
    </source>
</reference>
<dbReference type="Proteomes" id="UP000015105">
    <property type="component" value="Chromosome 1D"/>
</dbReference>
<keyword evidence="1" id="KW-0732">Signal</keyword>
<keyword evidence="3" id="KW-1185">Reference proteome</keyword>
<organism evidence="2 3">
    <name type="scientific">Aegilops tauschii subsp. strangulata</name>
    <name type="common">Goatgrass</name>
    <dbReference type="NCBI Taxonomy" id="200361"/>
    <lineage>
        <taxon>Eukaryota</taxon>
        <taxon>Viridiplantae</taxon>
        <taxon>Streptophyta</taxon>
        <taxon>Embryophyta</taxon>
        <taxon>Tracheophyta</taxon>
        <taxon>Spermatophyta</taxon>
        <taxon>Magnoliopsida</taxon>
        <taxon>Liliopsida</taxon>
        <taxon>Poales</taxon>
        <taxon>Poaceae</taxon>
        <taxon>BOP clade</taxon>
        <taxon>Pooideae</taxon>
        <taxon>Triticodae</taxon>
        <taxon>Triticeae</taxon>
        <taxon>Triticinae</taxon>
        <taxon>Aegilops</taxon>
    </lineage>
</organism>
<feature type="chain" id="PRO_5019577521" evidence="1">
    <location>
        <begin position="17"/>
        <end position="71"/>
    </location>
</feature>
<feature type="signal peptide" evidence="1">
    <location>
        <begin position="1"/>
        <end position="16"/>
    </location>
</feature>
<reference evidence="2" key="5">
    <citation type="journal article" date="2021" name="G3 (Bethesda)">
        <title>Aegilops tauschii genome assembly Aet v5.0 features greater sequence contiguity and improved annotation.</title>
        <authorList>
            <person name="Wang L."/>
            <person name="Zhu T."/>
            <person name="Rodriguez J.C."/>
            <person name="Deal K.R."/>
            <person name="Dubcovsky J."/>
            <person name="McGuire P.E."/>
            <person name="Lux T."/>
            <person name="Spannagl M."/>
            <person name="Mayer K.F.X."/>
            <person name="Baldrich P."/>
            <person name="Meyers B.C."/>
            <person name="Huo N."/>
            <person name="Gu Y.Q."/>
            <person name="Zhou H."/>
            <person name="Devos K.M."/>
            <person name="Bennetzen J.L."/>
            <person name="Unver T."/>
            <person name="Budak H."/>
            <person name="Gulick P.J."/>
            <person name="Galiba G."/>
            <person name="Kalapos B."/>
            <person name="Nelson D.R."/>
            <person name="Li P."/>
            <person name="You F.M."/>
            <person name="Luo M.C."/>
            <person name="Dvorak J."/>
        </authorList>
    </citation>
    <scope>NUCLEOTIDE SEQUENCE [LARGE SCALE GENOMIC DNA]</scope>
    <source>
        <strain evidence="2">cv. AL8/78</strain>
    </source>
</reference>
<dbReference type="EnsemblPlants" id="AET1Gv20453100.14">
    <property type="protein sequence ID" value="AET1Gv20453100.14"/>
    <property type="gene ID" value="AET1Gv20453100"/>
</dbReference>
<evidence type="ECO:0000313" key="3">
    <source>
        <dbReference type="Proteomes" id="UP000015105"/>
    </source>
</evidence>
<dbReference type="Gramene" id="AET1Gv20453100.14">
    <property type="protein sequence ID" value="AET1Gv20453100.14"/>
    <property type="gene ID" value="AET1Gv20453100"/>
</dbReference>
<evidence type="ECO:0000256" key="1">
    <source>
        <dbReference type="SAM" id="SignalP"/>
    </source>
</evidence>
<proteinExistence type="predicted"/>
<sequence length="71" mass="7501">ITLILIVRYLKIMTLADRCLPSCLHPAAVAVEDAGGAEELGAGLSRISQIRRAMYGRNFAGIGSGKKSQGN</sequence>
<dbReference type="AlphaFoldDB" id="A0A452YL03"/>
<name>A0A452YL03_AEGTS</name>